<evidence type="ECO:0000256" key="2">
    <source>
        <dbReference type="ARBA" id="ARBA00022605"/>
    </source>
</evidence>
<dbReference type="Gene3D" id="3.30.360.10">
    <property type="entry name" value="Dihydrodipicolinate Reductase, domain 2"/>
    <property type="match status" value="1"/>
</dbReference>
<evidence type="ECO:0000256" key="4">
    <source>
        <dbReference type="ARBA" id="ARBA00022915"/>
    </source>
</evidence>
<gene>
    <name evidence="15" type="primary">dapB</name>
    <name evidence="15" type="ORF">MWN34_14940</name>
</gene>
<proteinExistence type="inferred from homology"/>
<dbReference type="Pfam" id="PF01113">
    <property type="entry name" value="DapB_N"/>
    <property type="match status" value="1"/>
</dbReference>
<dbReference type="NCBIfam" id="TIGR00036">
    <property type="entry name" value="dapB"/>
    <property type="match status" value="1"/>
</dbReference>
<dbReference type="PIRSF" id="PIRSF000161">
    <property type="entry name" value="DHPR"/>
    <property type="match status" value="1"/>
</dbReference>
<dbReference type="InterPro" id="IPR036291">
    <property type="entry name" value="NAD(P)-bd_dom_sf"/>
</dbReference>
<organism evidence="15 16">
    <name type="scientific">Ancylobacter crimeensis</name>
    <dbReference type="NCBI Taxonomy" id="2579147"/>
    <lineage>
        <taxon>Bacteria</taxon>
        <taxon>Pseudomonadati</taxon>
        <taxon>Pseudomonadota</taxon>
        <taxon>Alphaproteobacteria</taxon>
        <taxon>Hyphomicrobiales</taxon>
        <taxon>Xanthobacteraceae</taxon>
        <taxon>Ancylobacter</taxon>
    </lineage>
</organism>
<evidence type="ECO:0000256" key="9">
    <source>
        <dbReference type="ARBA" id="ARBA00038983"/>
    </source>
</evidence>
<dbReference type="EC" id="1.17.1.8" evidence="9 12"/>
<dbReference type="GO" id="GO:0008839">
    <property type="term" value="F:4-hydroxy-tetrahydrodipicolinate reductase"/>
    <property type="evidence" value="ECO:0007669"/>
    <property type="project" value="UniProtKB-EC"/>
</dbReference>
<evidence type="ECO:0000256" key="12">
    <source>
        <dbReference type="NCBIfam" id="TIGR00036"/>
    </source>
</evidence>
<feature type="domain" description="Dihydrodipicolinate reductase C-terminal" evidence="14">
    <location>
        <begin position="130"/>
        <end position="255"/>
    </location>
</feature>
<name>A0ABT0DE11_9HYPH</name>
<dbReference type="PANTHER" id="PTHR20836">
    <property type="entry name" value="DIHYDRODIPICOLINATE REDUCTASE"/>
    <property type="match status" value="1"/>
</dbReference>
<dbReference type="Gene3D" id="3.40.50.720">
    <property type="entry name" value="NAD(P)-binding Rossmann-like Domain"/>
    <property type="match status" value="1"/>
</dbReference>
<keyword evidence="3" id="KW-0521">NADP</keyword>
<comment type="catalytic activity">
    <reaction evidence="10">
        <text>(S)-2,3,4,5-tetrahydrodipicolinate + NADP(+) + H2O = (2S,4S)-4-hydroxy-2,3,4,5-tetrahydrodipicolinate + NADPH + H(+)</text>
        <dbReference type="Rhea" id="RHEA:35331"/>
        <dbReference type="ChEBI" id="CHEBI:15377"/>
        <dbReference type="ChEBI" id="CHEBI:15378"/>
        <dbReference type="ChEBI" id="CHEBI:16845"/>
        <dbReference type="ChEBI" id="CHEBI:57783"/>
        <dbReference type="ChEBI" id="CHEBI:58349"/>
        <dbReference type="ChEBI" id="CHEBI:67139"/>
        <dbReference type="EC" id="1.17.1.8"/>
    </reaction>
</comment>
<evidence type="ECO:0000256" key="7">
    <source>
        <dbReference type="ARBA" id="ARBA00023154"/>
    </source>
</evidence>
<dbReference type="EMBL" id="JALKCH010000010">
    <property type="protein sequence ID" value="MCK0198209.1"/>
    <property type="molecule type" value="Genomic_DNA"/>
</dbReference>
<evidence type="ECO:0000256" key="1">
    <source>
        <dbReference type="ARBA" id="ARBA00006642"/>
    </source>
</evidence>
<dbReference type="InterPro" id="IPR000846">
    <property type="entry name" value="DapB_N"/>
</dbReference>
<sequence length="269" mass="27672">MTLRIILSGATGWTGAALARAILAAPDLTLVAAVARTAAGRDIGEALGGAPAGLLISGSLDEALKVPADVLIDYTRADLAKAHVLAGLDAGLHVVVGTSGLDAADYAEIDARAREKGLGVHAAGNYSITATLMKRFALEAAKYVDDVEVIDYAFEGKPDAPSGSARELAEALSDIRRPATSVPVDEVVGLKECRGGGVGEGAREVRVHSVRMPSFVFSIEAILGAPDERLLIRHDAGASATPYVAGTLLAARRVSGWAGVKRGLDSVLD</sequence>
<keyword evidence="16" id="KW-1185">Reference proteome</keyword>
<evidence type="ECO:0000256" key="3">
    <source>
        <dbReference type="ARBA" id="ARBA00022857"/>
    </source>
</evidence>
<evidence type="ECO:0000256" key="6">
    <source>
        <dbReference type="ARBA" id="ARBA00023027"/>
    </source>
</evidence>
<dbReference type="CDD" id="cd02274">
    <property type="entry name" value="DHDPR_N"/>
    <property type="match status" value="1"/>
</dbReference>
<keyword evidence="5 15" id="KW-0560">Oxidoreductase</keyword>
<comment type="caution">
    <text evidence="15">The sequence shown here is derived from an EMBL/GenBank/DDBJ whole genome shotgun (WGS) entry which is preliminary data.</text>
</comment>
<dbReference type="InterPro" id="IPR023940">
    <property type="entry name" value="DHDPR_bac"/>
</dbReference>
<evidence type="ECO:0000313" key="15">
    <source>
        <dbReference type="EMBL" id="MCK0198209.1"/>
    </source>
</evidence>
<comment type="pathway">
    <text evidence="8">Amino-acid biosynthesis; L-lysine biosynthesis via DAP pathway; (S)-tetrahydrodipicolinate from L-aspartate: step 4/4.</text>
</comment>
<comment type="catalytic activity">
    <reaction evidence="11">
        <text>(S)-2,3,4,5-tetrahydrodipicolinate + NAD(+) + H2O = (2S,4S)-4-hydroxy-2,3,4,5-tetrahydrodipicolinate + NADH + H(+)</text>
        <dbReference type="Rhea" id="RHEA:35323"/>
        <dbReference type="ChEBI" id="CHEBI:15377"/>
        <dbReference type="ChEBI" id="CHEBI:15378"/>
        <dbReference type="ChEBI" id="CHEBI:16845"/>
        <dbReference type="ChEBI" id="CHEBI:57540"/>
        <dbReference type="ChEBI" id="CHEBI:57945"/>
        <dbReference type="ChEBI" id="CHEBI:67139"/>
        <dbReference type="EC" id="1.17.1.8"/>
    </reaction>
</comment>
<reference evidence="15 16" key="1">
    <citation type="submission" date="2022-04" db="EMBL/GenBank/DDBJ databases">
        <authorList>
            <person name="Grouzdev D.S."/>
            <person name="Pantiukh K.S."/>
            <person name="Krutkina M.S."/>
        </authorList>
    </citation>
    <scope>NUCLEOTIDE SEQUENCE [LARGE SCALE GENOMIC DNA]</scope>
    <source>
        <strain evidence="15 16">6x-1</strain>
    </source>
</reference>
<evidence type="ECO:0000313" key="16">
    <source>
        <dbReference type="Proteomes" id="UP001203284"/>
    </source>
</evidence>
<evidence type="ECO:0000256" key="8">
    <source>
        <dbReference type="ARBA" id="ARBA00037922"/>
    </source>
</evidence>
<dbReference type="Pfam" id="PF05173">
    <property type="entry name" value="DapB_C"/>
    <property type="match status" value="1"/>
</dbReference>
<dbReference type="SUPFAM" id="SSF55347">
    <property type="entry name" value="Glyceraldehyde-3-phosphate dehydrogenase-like, C-terminal domain"/>
    <property type="match status" value="1"/>
</dbReference>
<dbReference type="InterPro" id="IPR022663">
    <property type="entry name" value="DapB_C"/>
</dbReference>
<evidence type="ECO:0000256" key="5">
    <source>
        <dbReference type="ARBA" id="ARBA00023002"/>
    </source>
</evidence>
<keyword evidence="4" id="KW-0220">Diaminopimelate biosynthesis</keyword>
<keyword evidence="2" id="KW-0028">Amino-acid biosynthesis</keyword>
<dbReference type="SUPFAM" id="SSF51735">
    <property type="entry name" value="NAD(P)-binding Rossmann-fold domains"/>
    <property type="match status" value="1"/>
</dbReference>
<keyword evidence="6" id="KW-0520">NAD</keyword>
<evidence type="ECO:0000256" key="10">
    <source>
        <dbReference type="ARBA" id="ARBA00049080"/>
    </source>
</evidence>
<dbReference type="Proteomes" id="UP001203284">
    <property type="component" value="Unassembled WGS sequence"/>
</dbReference>
<accession>A0ABT0DE11</accession>
<dbReference type="RefSeq" id="WP_247030113.1">
    <property type="nucleotide sequence ID" value="NZ_JALKCH010000010.1"/>
</dbReference>
<comment type="similarity">
    <text evidence="1">Belongs to the DapB family.</text>
</comment>
<protein>
    <recommendedName>
        <fullName evidence="9 12">4-hydroxy-tetrahydrodipicolinate reductase</fullName>
        <ecNumber evidence="9 12">1.17.1.8</ecNumber>
    </recommendedName>
</protein>
<dbReference type="PANTHER" id="PTHR20836:SF0">
    <property type="entry name" value="4-HYDROXY-TETRAHYDRODIPICOLINATE REDUCTASE 1, CHLOROPLASTIC-RELATED"/>
    <property type="match status" value="1"/>
</dbReference>
<feature type="domain" description="Dihydrodipicolinate reductase N-terminal" evidence="13">
    <location>
        <begin position="4"/>
        <end position="125"/>
    </location>
</feature>
<keyword evidence="7" id="KW-0457">Lysine biosynthesis</keyword>
<evidence type="ECO:0000256" key="11">
    <source>
        <dbReference type="ARBA" id="ARBA00049396"/>
    </source>
</evidence>
<evidence type="ECO:0000259" key="14">
    <source>
        <dbReference type="Pfam" id="PF05173"/>
    </source>
</evidence>
<evidence type="ECO:0000259" key="13">
    <source>
        <dbReference type="Pfam" id="PF01113"/>
    </source>
</evidence>